<feature type="domain" description="Methyltransferase type 11" evidence="1">
    <location>
        <begin position="44"/>
        <end position="123"/>
    </location>
</feature>
<dbReference type="RefSeq" id="WP_026788013.1">
    <property type="nucleotide sequence ID" value="NZ_BJCD01000027.1"/>
</dbReference>
<evidence type="ECO:0000313" key="2">
    <source>
        <dbReference type="EMBL" id="GDZ92460.1"/>
    </source>
</evidence>
<evidence type="ECO:0000313" key="3">
    <source>
        <dbReference type="Proteomes" id="UP000299794"/>
    </source>
</evidence>
<reference evidence="3" key="1">
    <citation type="submission" date="2019-02" db="EMBL/GenBank/DDBJ databases">
        <title>Draft genome sequence of Planktothrix agardhii NIES-905.</title>
        <authorList>
            <person name="Yamaguchi H."/>
            <person name="Suzuki S."/>
            <person name="Kawachi M."/>
        </authorList>
    </citation>
    <scope>NUCLEOTIDE SEQUENCE [LARGE SCALE GENOMIC DNA]</scope>
    <source>
        <strain evidence="3">CCAP 1459/11A</strain>
    </source>
</reference>
<comment type="caution">
    <text evidence="2">The sequence shown here is derived from an EMBL/GenBank/DDBJ whole genome shotgun (WGS) entry which is preliminary data.</text>
</comment>
<organism evidence="2 3">
    <name type="scientific">Planktothrix agardhii CCAP 1459/11A</name>
    <dbReference type="NCBI Taxonomy" id="282420"/>
    <lineage>
        <taxon>Bacteria</taxon>
        <taxon>Bacillati</taxon>
        <taxon>Cyanobacteriota</taxon>
        <taxon>Cyanophyceae</taxon>
        <taxon>Oscillatoriophycideae</taxon>
        <taxon>Oscillatoriales</taxon>
        <taxon>Microcoleaceae</taxon>
        <taxon>Planktothrix</taxon>
    </lineage>
</organism>
<gene>
    <name evidence="2" type="ORF">PA905_01550</name>
</gene>
<accession>A0A4P5Z8V3</accession>
<dbReference type="CDD" id="cd02440">
    <property type="entry name" value="AdoMet_MTases"/>
    <property type="match status" value="1"/>
</dbReference>
<dbReference type="AlphaFoldDB" id="A0A4P5Z8V3"/>
<keyword evidence="2" id="KW-0489">Methyltransferase</keyword>
<sequence length="210" mass="24077">MTTFWQNLRANLWKLSLLGLERGPHITRYSMYANLQAQGQKLPKKAGDILSISHSQNLIELLGIQAKTLTEANYPDHNFLSLNFADESFDFVLSDQVLEHVEGNPQQAIDESWRVLRPGGIAVHTTCFINPIHLVPKDYWRFTPDALALLSQRFSRILACQGWGNFEAWLLIRDGLRFEGIPQAAWHPLHQLALRNDPDWPIVTWIIAEK</sequence>
<protein>
    <submittedName>
        <fullName evidence="2">Methyltransferase type 11, putative</fullName>
    </submittedName>
</protein>
<dbReference type="EMBL" id="BJCD01000027">
    <property type="protein sequence ID" value="GDZ92460.1"/>
    <property type="molecule type" value="Genomic_DNA"/>
</dbReference>
<proteinExistence type="predicted"/>
<dbReference type="InterPro" id="IPR013216">
    <property type="entry name" value="Methyltransf_11"/>
</dbReference>
<dbReference type="GO" id="GO:0008757">
    <property type="term" value="F:S-adenosylmethionine-dependent methyltransferase activity"/>
    <property type="evidence" value="ECO:0007669"/>
    <property type="project" value="InterPro"/>
</dbReference>
<dbReference type="Proteomes" id="UP000299794">
    <property type="component" value="Unassembled WGS sequence"/>
</dbReference>
<keyword evidence="2" id="KW-0808">Transferase</keyword>
<dbReference type="Pfam" id="PF08241">
    <property type="entry name" value="Methyltransf_11"/>
    <property type="match status" value="1"/>
</dbReference>
<dbReference type="Gene3D" id="3.40.50.150">
    <property type="entry name" value="Vaccinia Virus protein VP39"/>
    <property type="match status" value="1"/>
</dbReference>
<dbReference type="GO" id="GO:0032259">
    <property type="term" value="P:methylation"/>
    <property type="evidence" value="ECO:0007669"/>
    <property type="project" value="UniProtKB-KW"/>
</dbReference>
<name>A0A4P5Z8V3_PLAAG</name>
<dbReference type="InterPro" id="IPR029063">
    <property type="entry name" value="SAM-dependent_MTases_sf"/>
</dbReference>
<dbReference type="SUPFAM" id="SSF53335">
    <property type="entry name" value="S-adenosyl-L-methionine-dependent methyltransferases"/>
    <property type="match status" value="1"/>
</dbReference>
<evidence type="ECO:0000259" key="1">
    <source>
        <dbReference type="Pfam" id="PF08241"/>
    </source>
</evidence>